<dbReference type="PANTHER" id="PTHR46200:SF1">
    <property type="entry name" value="GATOR COMPLEX PROTEIN WDR24"/>
    <property type="match status" value="1"/>
</dbReference>
<keyword evidence="1" id="KW-0853">WD repeat</keyword>
<evidence type="ECO:0008006" key="6">
    <source>
        <dbReference type="Google" id="ProtNLM"/>
    </source>
</evidence>
<dbReference type="InterPro" id="IPR037590">
    <property type="entry name" value="WDR24"/>
</dbReference>
<dbReference type="GO" id="GO:0016239">
    <property type="term" value="P:positive regulation of macroautophagy"/>
    <property type="evidence" value="ECO:0007669"/>
    <property type="project" value="TreeGrafter"/>
</dbReference>
<dbReference type="GO" id="GO:0061700">
    <property type="term" value="C:GATOR2 complex"/>
    <property type="evidence" value="ECO:0007669"/>
    <property type="project" value="TreeGrafter"/>
</dbReference>
<organism evidence="4 5">
    <name type="scientific">Meganyctiphanes norvegica</name>
    <name type="common">Northern krill</name>
    <name type="synonym">Thysanopoda norvegica</name>
    <dbReference type="NCBI Taxonomy" id="48144"/>
    <lineage>
        <taxon>Eukaryota</taxon>
        <taxon>Metazoa</taxon>
        <taxon>Ecdysozoa</taxon>
        <taxon>Arthropoda</taxon>
        <taxon>Crustacea</taxon>
        <taxon>Multicrustacea</taxon>
        <taxon>Malacostraca</taxon>
        <taxon>Eumalacostraca</taxon>
        <taxon>Eucarida</taxon>
        <taxon>Euphausiacea</taxon>
        <taxon>Euphausiidae</taxon>
        <taxon>Meganyctiphanes</taxon>
    </lineage>
</organism>
<dbReference type="EMBL" id="CAXKWB010030999">
    <property type="protein sequence ID" value="CAL4138926.1"/>
    <property type="molecule type" value="Genomic_DNA"/>
</dbReference>
<dbReference type="CDD" id="cd16693">
    <property type="entry name" value="mRING-H2-C3H3C2_WDR24"/>
    <property type="match status" value="1"/>
</dbReference>
<feature type="compositionally biased region" description="Gly residues" evidence="3">
    <location>
        <begin position="462"/>
        <end position="471"/>
    </location>
</feature>
<evidence type="ECO:0000256" key="3">
    <source>
        <dbReference type="SAM" id="MobiDB-lite"/>
    </source>
</evidence>
<dbReference type="GO" id="GO:0005774">
    <property type="term" value="C:vacuolar membrane"/>
    <property type="evidence" value="ECO:0007669"/>
    <property type="project" value="TreeGrafter"/>
</dbReference>
<dbReference type="GO" id="GO:1904263">
    <property type="term" value="P:positive regulation of TORC1 signaling"/>
    <property type="evidence" value="ECO:0007669"/>
    <property type="project" value="TreeGrafter"/>
</dbReference>
<dbReference type="Proteomes" id="UP001497623">
    <property type="component" value="Unassembled WGS sequence"/>
</dbReference>
<evidence type="ECO:0000313" key="4">
    <source>
        <dbReference type="EMBL" id="CAL4138926.1"/>
    </source>
</evidence>
<feature type="region of interest" description="Disordered" evidence="3">
    <location>
        <begin position="437"/>
        <end position="490"/>
    </location>
</feature>
<dbReference type="GO" id="GO:0034198">
    <property type="term" value="P:cellular response to amino acid starvation"/>
    <property type="evidence" value="ECO:0007669"/>
    <property type="project" value="TreeGrafter"/>
</dbReference>
<dbReference type="InterPro" id="IPR015943">
    <property type="entry name" value="WD40/YVTN_repeat-like_dom_sf"/>
</dbReference>
<reference evidence="4 5" key="1">
    <citation type="submission" date="2024-05" db="EMBL/GenBank/DDBJ databases">
        <authorList>
            <person name="Wallberg A."/>
        </authorList>
    </citation>
    <scope>NUCLEOTIDE SEQUENCE [LARGE SCALE GENOMIC DNA]</scope>
</reference>
<accession>A0AAV2RU27</accession>
<feature type="compositionally biased region" description="Acidic residues" evidence="3">
    <location>
        <begin position="478"/>
        <end position="489"/>
    </location>
</feature>
<keyword evidence="2" id="KW-0677">Repeat</keyword>
<evidence type="ECO:0000256" key="2">
    <source>
        <dbReference type="ARBA" id="ARBA00022737"/>
    </source>
</evidence>
<dbReference type="PANTHER" id="PTHR46200">
    <property type="entry name" value="GATOR COMPLEX PROTEIN WDR24"/>
    <property type="match status" value="1"/>
</dbReference>
<protein>
    <recommendedName>
        <fullName evidence="6">GATOR complex protein WDR24</fullName>
    </recommendedName>
</protein>
<dbReference type="AlphaFoldDB" id="A0AAV2RU27"/>
<evidence type="ECO:0000256" key="1">
    <source>
        <dbReference type="ARBA" id="ARBA00022574"/>
    </source>
</evidence>
<sequence length="752" mass="84454">MNSAQLNHVLPDNVADPAVDGIPAIYTRKQVFRMYLIYDFTDILTVQTGMHSYSNFKSPHAEKITVHAGLHTYTDSLNCVITFNLTNTPSADNNNAITDNNKGSRLPTMHGCRPVFFLSCSSVGCMHTNVYRRLRSPHEFQRSVTSFVDLFRQPEYHPGFCSISTFIELDCSNVIRSREILKTTESGQTVFPLCTRKILKKCIKWWKPEKTVNVWDLNETITDSTTIQTIASVGRIKWRPGKKYHIASSAIVMDCSINVWDIRRPYIPLATFNEHKKLTTGIAWRGEPNSLLSVGKDCKLYHHAFKDATRPVDHINPVGLDMSIYGHVSVAAQTKEDSEPTGPLVKLPVFRRSPAINEHTGPVLSLVQILHSQEESPVSAHQMIQSAQQYQLTGRSLSEICEHNASVARKLDRQQIALTWQMLQMLYVAGSELPPITTRDETIQQPDTSLENDQKSTRHYSGGEGGGGDTSCGGLSAEEGDTETDDNENNENIKLSNIASGLTLNQDFFFGDGEINQIPFDYDNLNNIGTSQEWTLPNEAFQPRHQILHRSTTPPTEMENNSSPRDIQESGSYVITSPSVLKEVQSFGIERWDFSKLVIDMVEHYAASGDVQMAVTVVIVLGDKFKGEIEPNQLEHWFQSYIDLLQRFQLWNISNQVIKLAVDLPSIQQLNKKSTTFSLQCGQCAHTLQKNKLMCRKCGAGWAICSVCHGTVRGLYVWCQGCSHGGHLNHIMEWMAQHKECPASCGHICEYT</sequence>
<dbReference type="Gene3D" id="2.130.10.10">
    <property type="entry name" value="YVTN repeat-like/Quinoprotein amine dehydrogenase"/>
    <property type="match status" value="1"/>
</dbReference>
<evidence type="ECO:0000313" key="5">
    <source>
        <dbReference type="Proteomes" id="UP001497623"/>
    </source>
</evidence>
<feature type="non-terminal residue" evidence="4">
    <location>
        <position position="752"/>
    </location>
</feature>
<gene>
    <name evidence="4" type="ORF">MNOR_LOCUS28293</name>
</gene>
<dbReference type="GO" id="GO:0005829">
    <property type="term" value="C:cytosol"/>
    <property type="evidence" value="ECO:0007669"/>
    <property type="project" value="TreeGrafter"/>
</dbReference>
<dbReference type="InterPro" id="IPR036322">
    <property type="entry name" value="WD40_repeat_dom_sf"/>
</dbReference>
<comment type="caution">
    <text evidence="4">The sequence shown here is derived from an EMBL/GenBank/DDBJ whole genome shotgun (WGS) entry which is preliminary data.</text>
</comment>
<keyword evidence="5" id="KW-1185">Reference proteome</keyword>
<name>A0AAV2RU27_MEGNR</name>
<proteinExistence type="predicted"/>
<dbReference type="SUPFAM" id="SSF50978">
    <property type="entry name" value="WD40 repeat-like"/>
    <property type="match status" value="1"/>
</dbReference>